<sequence length="112" mass="12302">ADQEEDAAVQVQGEDPTRYLTHGNPERPAAHRLHHPEGQGEHQDEIGDRQVQDEGVGVRPGVPVASDDEDEEAVAEHSQHKDQRVDDGDEDTVEVADGNGLARLCKYEVAFQ</sequence>
<gene>
    <name evidence="2" type="ORF">chiPu_0022712</name>
</gene>
<comment type="caution">
    <text evidence="2">The sequence shown here is derived from an EMBL/GenBank/DDBJ whole genome shotgun (WGS) entry which is preliminary data.</text>
</comment>
<feature type="non-terminal residue" evidence="2">
    <location>
        <position position="1"/>
    </location>
</feature>
<feature type="compositionally biased region" description="Basic and acidic residues" evidence="1">
    <location>
        <begin position="24"/>
        <end position="52"/>
    </location>
</feature>
<evidence type="ECO:0000256" key="1">
    <source>
        <dbReference type="SAM" id="MobiDB-lite"/>
    </source>
</evidence>
<dbReference type="AlphaFoldDB" id="A0A401T8T0"/>
<evidence type="ECO:0000313" key="2">
    <source>
        <dbReference type="EMBL" id="GCC39058.1"/>
    </source>
</evidence>
<feature type="non-terminal residue" evidence="2">
    <location>
        <position position="112"/>
    </location>
</feature>
<dbReference type="EMBL" id="BEZZ01010313">
    <property type="protein sequence ID" value="GCC39058.1"/>
    <property type="molecule type" value="Genomic_DNA"/>
</dbReference>
<feature type="compositionally biased region" description="Basic and acidic residues" evidence="1">
    <location>
        <begin position="74"/>
        <end position="86"/>
    </location>
</feature>
<reference evidence="2 3" key="1">
    <citation type="journal article" date="2018" name="Nat. Ecol. Evol.">
        <title>Shark genomes provide insights into elasmobranch evolution and the origin of vertebrates.</title>
        <authorList>
            <person name="Hara Y"/>
            <person name="Yamaguchi K"/>
            <person name="Onimaru K"/>
            <person name="Kadota M"/>
            <person name="Koyanagi M"/>
            <person name="Keeley SD"/>
            <person name="Tatsumi K"/>
            <person name="Tanaka K"/>
            <person name="Motone F"/>
            <person name="Kageyama Y"/>
            <person name="Nozu R"/>
            <person name="Adachi N"/>
            <person name="Nishimura O"/>
            <person name="Nakagawa R"/>
            <person name="Tanegashima C"/>
            <person name="Kiyatake I"/>
            <person name="Matsumoto R"/>
            <person name="Murakumo K"/>
            <person name="Nishida K"/>
            <person name="Terakita A"/>
            <person name="Kuratani S"/>
            <person name="Sato K"/>
            <person name="Hyodo S Kuraku.S."/>
        </authorList>
    </citation>
    <scope>NUCLEOTIDE SEQUENCE [LARGE SCALE GENOMIC DNA]</scope>
</reference>
<proteinExistence type="predicted"/>
<keyword evidence="3" id="KW-1185">Reference proteome</keyword>
<evidence type="ECO:0000313" key="3">
    <source>
        <dbReference type="Proteomes" id="UP000287033"/>
    </source>
</evidence>
<organism evidence="2 3">
    <name type="scientific">Chiloscyllium punctatum</name>
    <name type="common">Brownbanded bambooshark</name>
    <name type="synonym">Hemiscyllium punctatum</name>
    <dbReference type="NCBI Taxonomy" id="137246"/>
    <lineage>
        <taxon>Eukaryota</taxon>
        <taxon>Metazoa</taxon>
        <taxon>Chordata</taxon>
        <taxon>Craniata</taxon>
        <taxon>Vertebrata</taxon>
        <taxon>Chondrichthyes</taxon>
        <taxon>Elasmobranchii</taxon>
        <taxon>Galeomorphii</taxon>
        <taxon>Galeoidea</taxon>
        <taxon>Orectolobiformes</taxon>
        <taxon>Hemiscylliidae</taxon>
        <taxon>Chiloscyllium</taxon>
    </lineage>
</organism>
<feature type="region of interest" description="Disordered" evidence="1">
    <location>
        <begin position="1"/>
        <end position="94"/>
    </location>
</feature>
<accession>A0A401T8T0</accession>
<name>A0A401T8T0_CHIPU</name>
<protein>
    <submittedName>
        <fullName evidence="2">Uncharacterized protein</fullName>
    </submittedName>
</protein>
<dbReference type="Proteomes" id="UP000287033">
    <property type="component" value="Unassembled WGS sequence"/>
</dbReference>